<dbReference type="PANTHER" id="PTHR11946:SF109">
    <property type="entry name" value="VALINE--TRNA LIGASE"/>
    <property type="match status" value="1"/>
</dbReference>
<dbReference type="Gene3D" id="3.40.50.620">
    <property type="entry name" value="HUPs"/>
    <property type="match status" value="2"/>
</dbReference>
<reference evidence="10 11" key="1">
    <citation type="submission" date="2023-03" db="EMBL/GenBank/DDBJ databases">
        <title>High-quality genome of Scylla paramamosain provides insights in environmental adaptation.</title>
        <authorList>
            <person name="Zhang L."/>
        </authorList>
    </citation>
    <scope>NUCLEOTIDE SEQUENCE [LARGE SCALE GENOMIC DNA]</scope>
    <source>
        <strain evidence="10">LZ_2023a</strain>
        <tissue evidence="10">Muscle</tissue>
    </source>
</reference>
<dbReference type="GO" id="GO:0005829">
    <property type="term" value="C:cytosol"/>
    <property type="evidence" value="ECO:0007669"/>
    <property type="project" value="TreeGrafter"/>
</dbReference>
<evidence type="ECO:0000313" key="10">
    <source>
        <dbReference type="EMBL" id="KAK8373288.1"/>
    </source>
</evidence>
<comment type="similarity">
    <text evidence="1">Belongs to the class-I aminoacyl-tRNA synthetase family.</text>
</comment>
<evidence type="ECO:0000256" key="4">
    <source>
        <dbReference type="ARBA" id="ARBA00022741"/>
    </source>
</evidence>
<protein>
    <recommendedName>
        <fullName evidence="2">valine--tRNA ligase</fullName>
        <ecNumber evidence="2">6.1.1.9</ecNumber>
    </recommendedName>
    <alternativeName>
        <fullName evidence="8">Valyl-tRNA synthetase</fullName>
    </alternativeName>
</protein>
<sequence length="357" mass="38208">MQRETGLCVCLYILTEAFVRPYDAGLVYRKEALVNWCCSLQSAILDIEVDHLHLTGPTELAVPGYSKPVSFGKMWDFPYRLADSGSFGARSRHRRRPRLCRAAVSTWCHSCTGGLGIAGWTTSQTGVSPGSSGGAAECQCTTLLQQMARRCGWRLLGGGCKAEGCGEGRHTLDLHVHPAGGRSGHLLLLWSLPLPRWAGQGQGGETMPDLARFYATTLKTGHGILLWVAQVVMPGLDLTGRLSFETVLLHGLQGDGGGHKTSKSWGSVIDPLDVISGASLEASQSVELMPFGPPSVTGAMGALPPRTTTTSTTTPAITYKGETVMWLQVDRFGGLQRAAQSEACGIEGQLLIIKLME</sequence>
<evidence type="ECO:0000256" key="2">
    <source>
        <dbReference type="ARBA" id="ARBA00013169"/>
    </source>
</evidence>
<evidence type="ECO:0000259" key="9">
    <source>
        <dbReference type="Pfam" id="PF00133"/>
    </source>
</evidence>
<feature type="domain" description="Aminoacyl-tRNA synthetase class Ia" evidence="9">
    <location>
        <begin position="203"/>
        <end position="281"/>
    </location>
</feature>
<name>A0AAW0SDC2_SCYPA</name>
<dbReference type="GO" id="GO:0005524">
    <property type="term" value="F:ATP binding"/>
    <property type="evidence" value="ECO:0007669"/>
    <property type="project" value="UniProtKB-KW"/>
</dbReference>
<dbReference type="InterPro" id="IPR002303">
    <property type="entry name" value="Valyl-tRNA_ligase"/>
</dbReference>
<evidence type="ECO:0000256" key="7">
    <source>
        <dbReference type="ARBA" id="ARBA00023146"/>
    </source>
</evidence>
<dbReference type="InterPro" id="IPR014729">
    <property type="entry name" value="Rossmann-like_a/b/a_fold"/>
</dbReference>
<keyword evidence="3" id="KW-0436">Ligase</keyword>
<evidence type="ECO:0000313" key="11">
    <source>
        <dbReference type="Proteomes" id="UP001487740"/>
    </source>
</evidence>
<evidence type="ECO:0000256" key="1">
    <source>
        <dbReference type="ARBA" id="ARBA00005594"/>
    </source>
</evidence>
<keyword evidence="7" id="KW-0030">Aminoacyl-tRNA synthetase</keyword>
<keyword evidence="4" id="KW-0547">Nucleotide-binding</keyword>
<dbReference type="GO" id="GO:0004832">
    <property type="term" value="F:valine-tRNA ligase activity"/>
    <property type="evidence" value="ECO:0007669"/>
    <property type="project" value="UniProtKB-EC"/>
</dbReference>
<dbReference type="EC" id="6.1.1.9" evidence="2"/>
<keyword evidence="11" id="KW-1185">Reference proteome</keyword>
<dbReference type="AlphaFoldDB" id="A0AAW0SDC2"/>
<accession>A0AAW0SDC2</accession>
<evidence type="ECO:0000256" key="3">
    <source>
        <dbReference type="ARBA" id="ARBA00022598"/>
    </source>
</evidence>
<evidence type="ECO:0000256" key="6">
    <source>
        <dbReference type="ARBA" id="ARBA00022917"/>
    </source>
</evidence>
<comment type="caution">
    <text evidence="10">The sequence shown here is derived from an EMBL/GenBank/DDBJ whole genome shotgun (WGS) entry which is preliminary data.</text>
</comment>
<dbReference type="PANTHER" id="PTHR11946">
    <property type="entry name" value="VALYL-TRNA SYNTHETASES"/>
    <property type="match status" value="1"/>
</dbReference>
<dbReference type="Proteomes" id="UP001487740">
    <property type="component" value="Unassembled WGS sequence"/>
</dbReference>
<gene>
    <name evidence="10" type="ORF">O3P69_013468</name>
</gene>
<dbReference type="EMBL" id="JARAKH010001257">
    <property type="protein sequence ID" value="KAK8373288.1"/>
    <property type="molecule type" value="Genomic_DNA"/>
</dbReference>
<organism evidence="10 11">
    <name type="scientific">Scylla paramamosain</name>
    <name type="common">Mud crab</name>
    <dbReference type="NCBI Taxonomy" id="85552"/>
    <lineage>
        <taxon>Eukaryota</taxon>
        <taxon>Metazoa</taxon>
        <taxon>Ecdysozoa</taxon>
        <taxon>Arthropoda</taxon>
        <taxon>Crustacea</taxon>
        <taxon>Multicrustacea</taxon>
        <taxon>Malacostraca</taxon>
        <taxon>Eumalacostraca</taxon>
        <taxon>Eucarida</taxon>
        <taxon>Decapoda</taxon>
        <taxon>Pleocyemata</taxon>
        <taxon>Brachyura</taxon>
        <taxon>Eubrachyura</taxon>
        <taxon>Portunoidea</taxon>
        <taxon>Portunidae</taxon>
        <taxon>Portuninae</taxon>
        <taxon>Scylla</taxon>
    </lineage>
</organism>
<proteinExistence type="inferred from homology"/>
<evidence type="ECO:0000256" key="8">
    <source>
        <dbReference type="ARBA" id="ARBA00029936"/>
    </source>
</evidence>
<dbReference type="SUPFAM" id="SSF52374">
    <property type="entry name" value="Nucleotidylyl transferase"/>
    <property type="match status" value="1"/>
</dbReference>
<dbReference type="GO" id="GO:0006438">
    <property type="term" value="P:valyl-tRNA aminoacylation"/>
    <property type="evidence" value="ECO:0007669"/>
    <property type="project" value="InterPro"/>
</dbReference>
<keyword evidence="6" id="KW-0648">Protein biosynthesis</keyword>
<evidence type="ECO:0000256" key="5">
    <source>
        <dbReference type="ARBA" id="ARBA00022840"/>
    </source>
</evidence>
<keyword evidence="5" id="KW-0067">ATP-binding</keyword>
<dbReference type="InterPro" id="IPR002300">
    <property type="entry name" value="aa-tRNA-synth_Ia"/>
</dbReference>
<dbReference type="Pfam" id="PF00133">
    <property type="entry name" value="tRNA-synt_1"/>
    <property type="match status" value="1"/>
</dbReference>